<dbReference type="PANTHER" id="PTHR11668:SF425">
    <property type="entry name" value="SERINE_THREONINE-PROTEIN PHOSPHATASE"/>
    <property type="match status" value="1"/>
</dbReference>
<proteinExistence type="inferred from homology"/>
<dbReference type="SUPFAM" id="SSF56300">
    <property type="entry name" value="Metallo-dependent phosphatases"/>
    <property type="match status" value="1"/>
</dbReference>
<evidence type="ECO:0000256" key="3">
    <source>
        <dbReference type="ARBA" id="ARBA00022723"/>
    </source>
</evidence>
<dbReference type="InterPro" id="IPR006186">
    <property type="entry name" value="Ser/Thr-sp_prot-phosphatase"/>
</dbReference>
<dbReference type="SMART" id="SM00156">
    <property type="entry name" value="PP2Ac"/>
    <property type="match status" value="1"/>
</dbReference>
<dbReference type="GO" id="GO:0046872">
    <property type="term" value="F:metal ion binding"/>
    <property type="evidence" value="ECO:0007669"/>
    <property type="project" value="UniProtKB-KW"/>
</dbReference>
<evidence type="ECO:0000256" key="5">
    <source>
        <dbReference type="ARBA" id="ARBA00022912"/>
    </source>
</evidence>
<dbReference type="Pfam" id="PF16891">
    <property type="entry name" value="STPPase_N"/>
    <property type="match status" value="1"/>
</dbReference>
<comment type="catalytic activity">
    <reaction evidence="8 9">
        <text>O-phospho-L-threonyl-[protein] + H2O = L-threonyl-[protein] + phosphate</text>
        <dbReference type="Rhea" id="RHEA:47004"/>
        <dbReference type="Rhea" id="RHEA-COMP:11060"/>
        <dbReference type="Rhea" id="RHEA-COMP:11605"/>
        <dbReference type="ChEBI" id="CHEBI:15377"/>
        <dbReference type="ChEBI" id="CHEBI:30013"/>
        <dbReference type="ChEBI" id="CHEBI:43474"/>
        <dbReference type="ChEBI" id="CHEBI:61977"/>
        <dbReference type="EC" id="3.1.3.16"/>
    </reaction>
</comment>
<dbReference type="EC" id="3.1.3.16" evidence="9"/>
<dbReference type="PROSITE" id="PS00125">
    <property type="entry name" value="SER_THR_PHOSPHATASE"/>
    <property type="match status" value="1"/>
</dbReference>
<dbReference type="InterPro" id="IPR004843">
    <property type="entry name" value="Calcineurin-like_PHP"/>
</dbReference>
<evidence type="ECO:0000313" key="11">
    <source>
        <dbReference type="EMBL" id="CDM81403.1"/>
    </source>
</evidence>
<keyword evidence="4 9" id="KW-0378">Hydrolase</keyword>
<evidence type="ECO:0000256" key="1">
    <source>
        <dbReference type="ARBA" id="ARBA00001936"/>
    </source>
</evidence>
<dbReference type="FunFam" id="3.60.21.10:FF:000212">
    <property type="entry name" value="Serine/threonine-protein phosphatase"/>
    <property type="match status" value="1"/>
</dbReference>
<accession>A0A077RQ69</accession>
<comment type="catalytic activity">
    <reaction evidence="7">
        <text>O-phospho-L-seryl-[protein] + H2O = L-seryl-[protein] + phosphate</text>
        <dbReference type="Rhea" id="RHEA:20629"/>
        <dbReference type="Rhea" id="RHEA-COMP:9863"/>
        <dbReference type="Rhea" id="RHEA-COMP:11604"/>
        <dbReference type="ChEBI" id="CHEBI:15377"/>
        <dbReference type="ChEBI" id="CHEBI:29999"/>
        <dbReference type="ChEBI" id="CHEBI:43474"/>
        <dbReference type="ChEBI" id="CHEBI:83421"/>
        <dbReference type="EC" id="3.1.3.16"/>
    </reaction>
</comment>
<comment type="similarity">
    <text evidence="2">Belongs to the PPP phosphatase family. PP-1 subfamily.</text>
</comment>
<evidence type="ECO:0000256" key="2">
    <source>
        <dbReference type="ARBA" id="ARBA00005333"/>
    </source>
</evidence>
<dbReference type="GO" id="GO:0004722">
    <property type="term" value="F:protein serine/threonine phosphatase activity"/>
    <property type="evidence" value="ECO:0007669"/>
    <property type="project" value="UniProtKB-EC"/>
</dbReference>
<evidence type="ECO:0000256" key="9">
    <source>
        <dbReference type="RuleBase" id="RU004273"/>
    </source>
</evidence>
<dbReference type="Gene3D" id="3.60.21.10">
    <property type="match status" value="1"/>
</dbReference>
<keyword evidence="5" id="KW-0904">Protein phosphatase</keyword>
<feature type="domain" description="Serine/threonine specific protein phosphatases" evidence="10">
    <location>
        <begin position="123"/>
        <end position="128"/>
    </location>
</feature>
<dbReference type="PRINTS" id="PR00114">
    <property type="entry name" value="STPHPHTASE"/>
</dbReference>
<organism evidence="11">
    <name type="scientific">Triticum aestivum</name>
    <name type="common">Wheat</name>
    <dbReference type="NCBI Taxonomy" id="4565"/>
    <lineage>
        <taxon>Eukaryota</taxon>
        <taxon>Viridiplantae</taxon>
        <taxon>Streptophyta</taxon>
        <taxon>Embryophyta</taxon>
        <taxon>Tracheophyta</taxon>
        <taxon>Spermatophyta</taxon>
        <taxon>Magnoliopsida</taxon>
        <taxon>Liliopsida</taxon>
        <taxon>Poales</taxon>
        <taxon>Poaceae</taxon>
        <taxon>BOP clade</taxon>
        <taxon>Pooideae</taxon>
        <taxon>Triticodae</taxon>
        <taxon>Triticeae</taxon>
        <taxon>Triticinae</taxon>
        <taxon>Triticum</taxon>
    </lineage>
</organism>
<dbReference type="EMBL" id="HG670306">
    <property type="protein sequence ID" value="CDM81403.1"/>
    <property type="molecule type" value="Genomic_DNA"/>
</dbReference>
<dbReference type="InterPro" id="IPR031675">
    <property type="entry name" value="STPPase_N"/>
</dbReference>
<evidence type="ECO:0000259" key="10">
    <source>
        <dbReference type="PROSITE" id="PS00125"/>
    </source>
</evidence>
<evidence type="ECO:0000256" key="4">
    <source>
        <dbReference type="ARBA" id="ARBA00022801"/>
    </source>
</evidence>
<dbReference type="AlphaFoldDB" id="A0A077RQ69"/>
<reference evidence="11" key="1">
    <citation type="journal article" date="2014" name="Science">
        <title>Structural and functional partitioning of bread wheat chromosome 3B.</title>
        <authorList>
            <person name="Choulet F."/>
            <person name="Alberti A."/>
            <person name="Theil S."/>
            <person name="Glover N."/>
            <person name="Barbe V."/>
            <person name="Daron J."/>
            <person name="Pingault L."/>
            <person name="Sourdille P."/>
            <person name="Couloux A."/>
            <person name="Paux E."/>
            <person name="Leroy P."/>
            <person name="Mangenot S."/>
            <person name="Guilhot N."/>
            <person name="Le Gouis J."/>
            <person name="Balfourier F."/>
            <person name="Alaux M."/>
            <person name="Jamilloux V."/>
            <person name="Poulain J."/>
            <person name="Durand C."/>
            <person name="Bellec A."/>
            <person name="Gaspin C."/>
            <person name="Safar J."/>
            <person name="Dolezel J."/>
            <person name="Rogers J."/>
            <person name="Vandepoele K."/>
            <person name="Aury J.M."/>
            <person name="Mayer K."/>
            <person name="Berges H."/>
            <person name="Quesneville H."/>
            <person name="Wincker P."/>
            <person name="Feuillet C."/>
        </authorList>
    </citation>
    <scope>NUCLEOTIDE SEQUENCE</scope>
</reference>
<sequence>MAADLDLDDVIQRLLDAEAPLISSPSTAPPLKGEEIRHLCAAAKELLLKQPTLLELSAPINICGDIHGQYADLLRLFRETGPPSAANRYLFLGDYVDRGTQSIETICLLLAYKLKYPDAFFLLRGNHECAAVNKQYGFYSECASRARRIVRLWEELNAVFACLPLAALVGCDSKKNNKKKILCVHGGLSPELESPDQICQIKRPLADVPESGLVCDLLWSDPAADGDDWGWGDPRRSTSFTFGADVVEEFCERHGLAMVCRAHEMKDAGYDQEFAGGKLVTVFSAPNYCGKCGNDGAVMTVAGDLACSFRVFHPETTATPPAPICL</sequence>
<keyword evidence="6" id="KW-0464">Manganese</keyword>
<dbReference type="InterPro" id="IPR050341">
    <property type="entry name" value="PP1_catalytic_subunit"/>
</dbReference>
<name>A0A077RQ69_WHEAT</name>
<dbReference type="Pfam" id="PF00149">
    <property type="entry name" value="Metallophos"/>
    <property type="match status" value="1"/>
</dbReference>
<dbReference type="ExpressionAtlas" id="A0A077RQ69">
    <property type="expression patterns" value="differential"/>
</dbReference>
<dbReference type="InterPro" id="IPR029052">
    <property type="entry name" value="Metallo-depent_PP-like"/>
</dbReference>
<evidence type="ECO:0000256" key="7">
    <source>
        <dbReference type="ARBA" id="ARBA00047761"/>
    </source>
</evidence>
<protein>
    <recommendedName>
        <fullName evidence="9">Serine/threonine-protein phosphatase</fullName>
        <ecNumber evidence="9">3.1.3.16</ecNumber>
    </recommendedName>
</protein>
<dbReference type="HOGENOM" id="CLU_004962_0_0_1"/>
<keyword evidence="3" id="KW-0479">Metal-binding</keyword>
<evidence type="ECO:0000256" key="6">
    <source>
        <dbReference type="ARBA" id="ARBA00023211"/>
    </source>
</evidence>
<dbReference type="PANTHER" id="PTHR11668">
    <property type="entry name" value="SERINE/THREONINE PROTEIN PHOSPHATASE"/>
    <property type="match status" value="1"/>
</dbReference>
<gene>
    <name evidence="11" type="ORF">TRAES_3BF177200010CFD_c1</name>
</gene>
<evidence type="ECO:0000256" key="8">
    <source>
        <dbReference type="ARBA" id="ARBA00048336"/>
    </source>
</evidence>
<comment type="cofactor">
    <cofactor evidence="1">
        <name>Mn(2+)</name>
        <dbReference type="ChEBI" id="CHEBI:29035"/>
    </cofactor>
</comment>